<dbReference type="PANTHER" id="PTHR12463">
    <property type="entry name" value="OXYGENASE-RELATED"/>
    <property type="match status" value="1"/>
</dbReference>
<dbReference type="OrthoDB" id="412814at2759"/>
<organism evidence="3 4">
    <name type="scientific">Cryoendolithus antarcticus</name>
    <dbReference type="NCBI Taxonomy" id="1507870"/>
    <lineage>
        <taxon>Eukaryota</taxon>
        <taxon>Fungi</taxon>
        <taxon>Dikarya</taxon>
        <taxon>Ascomycota</taxon>
        <taxon>Pezizomycotina</taxon>
        <taxon>Dothideomycetes</taxon>
        <taxon>Dothideomycetidae</taxon>
        <taxon>Cladosporiales</taxon>
        <taxon>Cladosporiaceae</taxon>
        <taxon>Cryoendolithus</taxon>
    </lineage>
</organism>
<comment type="caution">
    <text evidence="3">The sequence shown here is derived from an EMBL/GenBank/DDBJ whole genome shotgun (WGS) entry which is preliminary data.</text>
</comment>
<dbReference type="GO" id="GO:0070988">
    <property type="term" value="P:demethylation"/>
    <property type="evidence" value="ECO:0007669"/>
    <property type="project" value="InterPro"/>
</dbReference>
<evidence type="ECO:0000256" key="1">
    <source>
        <dbReference type="SAM" id="MobiDB-lite"/>
    </source>
</evidence>
<gene>
    <name evidence="3" type="ORF">B0A48_00782</name>
</gene>
<accession>A0A1V8TRD6</accession>
<feature type="compositionally biased region" description="Polar residues" evidence="1">
    <location>
        <begin position="30"/>
        <end position="41"/>
    </location>
</feature>
<dbReference type="InterPro" id="IPR037151">
    <property type="entry name" value="AlkB-like_sf"/>
</dbReference>
<proteinExistence type="predicted"/>
<dbReference type="Pfam" id="PF13532">
    <property type="entry name" value="2OG-FeII_Oxy_2"/>
    <property type="match status" value="1"/>
</dbReference>
<dbReference type="Proteomes" id="UP000192596">
    <property type="component" value="Unassembled WGS sequence"/>
</dbReference>
<dbReference type="InterPro" id="IPR032857">
    <property type="entry name" value="ALKBH4"/>
</dbReference>
<name>A0A1V8TRD6_9PEZI</name>
<protein>
    <recommendedName>
        <fullName evidence="2">Fe2OG dioxygenase domain-containing protein</fullName>
    </recommendedName>
</protein>
<dbReference type="PANTHER" id="PTHR12463:SF1">
    <property type="entry name" value="2-OXOGLUTARATE AND FE-DEPENDENT OXYGENASE FAMILY PROTEIN"/>
    <property type="match status" value="1"/>
</dbReference>
<keyword evidence="4" id="KW-1185">Reference proteome</keyword>
<dbReference type="InterPro" id="IPR027450">
    <property type="entry name" value="AlkB-like"/>
</dbReference>
<dbReference type="InParanoid" id="A0A1V8TRD6"/>
<evidence type="ECO:0000313" key="4">
    <source>
        <dbReference type="Proteomes" id="UP000192596"/>
    </source>
</evidence>
<dbReference type="GO" id="GO:0032451">
    <property type="term" value="F:demethylase activity"/>
    <property type="evidence" value="ECO:0007669"/>
    <property type="project" value="TreeGrafter"/>
</dbReference>
<evidence type="ECO:0000313" key="3">
    <source>
        <dbReference type="EMBL" id="OQO13907.1"/>
    </source>
</evidence>
<reference evidence="4" key="1">
    <citation type="submission" date="2017-03" db="EMBL/GenBank/DDBJ databases">
        <title>Genomes of endolithic fungi from Antarctica.</title>
        <authorList>
            <person name="Coleine C."/>
            <person name="Masonjones S."/>
            <person name="Stajich J.E."/>
        </authorList>
    </citation>
    <scope>NUCLEOTIDE SEQUENCE [LARGE SCALE GENOMIC DNA]</scope>
    <source>
        <strain evidence="4">CCFEE 5527</strain>
    </source>
</reference>
<feature type="domain" description="Fe2OG dioxygenase" evidence="2">
    <location>
        <begin position="151"/>
        <end position="265"/>
    </location>
</feature>
<dbReference type="InterPro" id="IPR005123">
    <property type="entry name" value="Oxoglu/Fe-dep_dioxygenase_dom"/>
</dbReference>
<evidence type="ECO:0000259" key="2">
    <source>
        <dbReference type="PROSITE" id="PS51471"/>
    </source>
</evidence>
<dbReference type="STRING" id="1507870.A0A1V8TRD6"/>
<dbReference type="PROSITE" id="PS51471">
    <property type="entry name" value="FE2OG_OXY"/>
    <property type="match status" value="1"/>
</dbReference>
<dbReference type="EMBL" id="NAJO01000002">
    <property type="protein sequence ID" value="OQO13907.1"/>
    <property type="molecule type" value="Genomic_DNA"/>
</dbReference>
<dbReference type="Gene3D" id="2.60.120.590">
    <property type="entry name" value="Alpha-ketoglutarate-dependent dioxygenase AlkB-like"/>
    <property type="match status" value="1"/>
</dbReference>
<sequence>MTAYVATKRKAISDYFVTSPPKRARLEKPSANNDDLPSPRTSIPVRPGSHGSLVEVAHPALPSLSTVPGFLTTSEEASLLAFLDKQSWRTDLARRCIHYGGTYCLMPPRSASPFTKKNIESQIFTADPLPPELGFVVDRMVDAGMYSADARPEFCIVNEYAPSHGISAHVENFRFGEPVVGLTLGQADTMRFHELVEEGDGSVRSGLAGKAARTGRKVDVLLARRELVVMRGEARRKWQHEIVRGRVKGRGEGWRRVSLTFRVEIKKGRGR</sequence>
<feature type="region of interest" description="Disordered" evidence="1">
    <location>
        <begin position="24"/>
        <end position="49"/>
    </location>
</feature>
<dbReference type="SUPFAM" id="SSF51197">
    <property type="entry name" value="Clavaminate synthase-like"/>
    <property type="match status" value="1"/>
</dbReference>
<dbReference type="GO" id="GO:0016491">
    <property type="term" value="F:oxidoreductase activity"/>
    <property type="evidence" value="ECO:0007669"/>
    <property type="project" value="TreeGrafter"/>
</dbReference>
<dbReference type="AlphaFoldDB" id="A0A1V8TRD6"/>